<organism evidence="1 2">
    <name type="scientific">Serratia fonticola</name>
    <dbReference type="NCBI Taxonomy" id="47917"/>
    <lineage>
        <taxon>Bacteria</taxon>
        <taxon>Pseudomonadati</taxon>
        <taxon>Pseudomonadota</taxon>
        <taxon>Gammaproteobacteria</taxon>
        <taxon>Enterobacterales</taxon>
        <taxon>Yersiniaceae</taxon>
        <taxon>Serratia</taxon>
    </lineage>
</organism>
<dbReference type="RefSeq" id="WP_309047310.1">
    <property type="nucleotide sequence ID" value="NZ_JAVIGA010000008.1"/>
</dbReference>
<sequence>MEIKPNSIIHLEPGEAMPGYGKLRPVPDKYINELKSLINKMNMQPGSVFLKLKQLYALLNRFNKNFVSDFTNCKKGCAHCCKMDVQLTPLEAEYIVHATKIPAINSPLSTGNTSMCPFLSEKEVCSIYNFRPLLCRTYHVLSDPYLCEDPDAQVMQYGAQSANMGNFIYKTVAEWIYFQGYQSTGKIDFRDIRDYFSHERSDVLDHLKVNPPRHPC</sequence>
<reference evidence="1" key="1">
    <citation type="submission" date="2023-08" db="EMBL/GenBank/DDBJ databases">
        <title>The Comparative Genomic Analysis of Yersiniaceae from Polar Regions.</title>
        <authorList>
            <person name="Goncharov A."/>
            <person name="Aslanov B."/>
            <person name="Kolodzhieva V."/>
            <person name="Azarov D."/>
            <person name="Mochov A."/>
            <person name="Lebedeva E."/>
        </authorList>
    </citation>
    <scope>NUCLEOTIDE SEQUENCE</scope>
    <source>
        <strain evidence="1">Vf</strain>
    </source>
</reference>
<comment type="caution">
    <text evidence="1">The sequence shown here is derived from an EMBL/GenBank/DDBJ whole genome shotgun (WGS) entry which is preliminary data.</text>
</comment>
<dbReference type="Proteomes" id="UP001224622">
    <property type="component" value="Unassembled WGS sequence"/>
</dbReference>
<evidence type="ECO:0000313" key="1">
    <source>
        <dbReference type="EMBL" id="MDQ9126815.1"/>
    </source>
</evidence>
<protein>
    <submittedName>
        <fullName evidence="1">YkgJ family cysteine cluster protein</fullName>
    </submittedName>
</protein>
<evidence type="ECO:0000313" key="2">
    <source>
        <dbReference type="Proteomes" id="UP001224622"/>
    </source>
</evidence>
<dbReference type="Pfam" id="PF03692">
    <property type="entry name" value="CxxCxxCC"/>
    <property type="match status" value="1"/>
</dbReference>
<accession>A0AAJ1YE87</accession>
<name>A0AAJ1YE87_SERFO</name>
<proteinExistence type="predicted"/>
<dbReference type="AlphaFoldDB" id="A0AAJ1YE87"/>
<dbReference type="InterPro" id="IPR005358">
    <property type="entry name" value="Puta_zinc/iron-chelating_dom"/>
</dbReference>
<dbReference type="EMBL" id="JAVIGA010000008">
    <property type="protein sequence ID" value="MDQ9126815.1"/>
    <property type="molecule type" value="Genomic_DNA"/>
</dbReference>
<gene>
    <name evidence="1" type="ORF">RDT67_10275</name>
</gene>